<dbReference type="Proteomes" id="UP001642483">
    <property type="component" value="Unassembled WGS sequence"/>
</dbReference>
<dbReference type="InterPro" id="IPR036052">
    <property type="entry name" value="TrpB-like_PALP_sf"/>
</dbReference>
<evidence type="ECO:0000256" key="1">
    <source>
        <dbReference type="ARBA" id="ARBA00001933"/>
    </source>
</evidence>
<proteinExistence type="predicted"/>
<name>A0ABP0GL21_CLALP</name>
<dbReference type="InterPro" id="IPR001216">
    <property type="entry name" value="P-phosphate_BS"/>
</dbReference>
<dbReference type="InterPro" id="IPR050214">
    <property type="entry name" value="Cys_Synth/Cystath_Beta-Synth"/>
</dbReference>
<dbReference type="PROSITE" id="PS00901">
    <property type="entry name" value="CYS_SYNTHASE"/>
    <property type="match status" value="1"/>
</dbReference>
<gene>
    <name evidence="3" type="ORF">CVLEPA_LOCUS25716</name>
</gene>
<reference evidence="3 4" key="1">
    <citation type="submission" date="2024-02" db="EMBL/GenBank/DDBJ databases">
        <authorList>
            <person name="Daric V."/>
            <person name="Darras S."/>
        </authorList>
    </citation>
    <scope>NUCLEOTIDE SEQUENCE [LARGE SCALE GENOMIC DNA]</scope>
</reference>
<dbReference type="EMBL" id="CAWYQH010000130">
    <property type="protein sequence ID" value="CAK8692451.1"/>
    <property type="molecule type" value="Genomic_DNA"/>
</dbReference>
<evidence type="ECO:0000259" key="2">
    <source>
        <dbReference type="Pfam" id="PF00291"/>
    </source>
</evidence>
<dbReference type="Pfam" id="PF00291">
    <property type="entry name" value="PALP"/>
    <property type="match status" value="1"/>
</dbReference>
<dbReference type="Gene3D" id="3.40.50.1100">
    <property type="match status" value="2"/>
</dbReference>
<comment type="caution">
    <text evidence="3">The sequence shown here is derived from an EMBL/GenBank/DDBJ whole genome shotgun (WGS) entry which is preliminary data.</text>
</comment>
<comment type="cofactor">
    <cofactor evidence="1">
        <name>pyridoxal 5'-phosphate</name>
        <dbReference type="ChEBI" id="CHEBI:597326"/>
    </cofactor>
</comment>
<evidence type="ECO:0000313" key="3">
    <source>
        <dbReference type="EMBL" id="CAK8692451.1"/>
    </source>
</evidence>
<organism evidence="3 4">
    <name type="scientific">Clavelina lepadiformis</name>
    <name type="common">Light-bulb sea squirt</name>
    <name type="synonym">Ascidia lepadiformis</name>
    <dbReference type="NCBI Taxonomy" id="159417"/>
    <lineage>
        <taxon>Eukaryota</taxon>
        <taxon>Metazoa</taxon>
        <taxon>Chordata</taxon>
        <taxon>Tunicata</taxon>
        <taxon>Ascidiacea</taxon>
        <taxon>Aplousobranchia</taxon>
        <taxon>Clavelinidae</taxon>
        <taxon>Clavelina</taxon>
    </lineage>
</organism>
<sequence length="282" mass="30679">MSLPLNLFGKLQGGTPWRFVACLNRLNSLDKRNYSTNILNGFTGSVGNTPLIKLEGVSKETGCEILVKAEFLNPGGSVKDRAALFLLKDALEKGLISPGGTVVEGTAGNTGIGLAHICNAMGFKCVIYMPNTQSNEKIELLSVLGADVRPVPAVPFDNPDNYNHQACRFAEATPNSVWTNQFDNTANRQAHIETTGPEIWRQTDGKTFRLLHEEGFYVGASSGLNVSAAVQVAKKMGPGHTIVTCLCDTGQRYFTRLYSKSWLDGKSLLDAIPTKYRHSLIE</sequence>
<dbReference type="InterPro" id="IPR001926">
    <property type="entry name" value="TrpB-like_PALP"/>
</dbReference>
<dbReference type="SUPFAM" id="SSF53686">
    <property type="entry name" value="Tryptophan synthase beta subunit-like PLP-dependent enzymes"/>
    <property type="match status" value="1"/>
</dbReference>
<protein>
    <recommendedName>
        <fullName evidence="2">Tryptophan synthase beta chain-like PALP domain-containing protein</fullName>
    </recommendedName>
</protein>
<dbReference type="CDD" id="cd01561">
    <property type="entry name" value="CBS_like"/>
    <property type="match status" value="1"/>
</dbReference>
<accession>A0ABP0GL21</accession>
<keyword evidence="4" id="KW-1185">Reference proteome</keyword>
<dbReference type="PANTHER" id="PTHR10314">
    <property type="entry name" value="CYSTATHIONINE BETA-SYNTHASE"/>
    <property type="match status" value="1"/>
</dbReference>
<feature type="domain" description="Tryptophan synthase beta chain-like PALP" evidence="2">
    <location>
        <begin position="44"/>
        <end position="205"/>
    </location>
</feature>
<evidence type="ECO:0000313" key="4">
    <source>
        <dbReference type="Proteomes" id="UP001642483"/>
    </source>
</evidence>